<feature type="compositionally biased region" description="Polar residues" evidence="1">
    <location>
        <begin position="154"/>
        <end position="163"/>
    </location>
</feature>
<dbReference type="InterPro" id="IPR031600">
    <property type="entry name" value="DUF4706"/>
</dbReference>
<dbReference type="RefSeq" id="XP_028144863.1">
    <property type="nucleotide sequence ID" value="XM_028289062.1"/>
</dbReference>
<dbReference type="PANTHER" id="PTHR34394">
    <property type="entry name" value="SIMILAR TO RIKEN CDNA 2310022B05"/>
    <property type="match status" value="1"/>
</dbReference>
<accession>A0A6P7GI71</accession>
<feature type="domain" description="DUF4706" evidence="2">
    <location>
        <begin position="26"/>
        <end position="110"/>
    </location>
</feature>
<dbReference type="AlphaFoldDB" id="A0A6P7GI71"/>
<dbReference type="Pfam" id="PF15797">
    <property type="entry name" value="DUF4706"/>
    <property type="match status" value="1"/>
</dbReference>
<dbReference type="PANTHER" id="PTHR34394:SF1">
    <property type="entry name" value="SIMILAR TO RIKEN CDNA 2310022B05"/>
    <property type="match status" value="1"/>
</dbReference>
<reference evidence="3" key="1">
    <citation type="submission" date="2025-08" db="UniProtKB">
        <authorList>
            <consortium name="RefSeq"/>
        </authorList>
    </citation>
    <scope>IDENTIFICATION</scope>
    <source>
        <tissue evidence="3">Whole insect</tissue>
    </source>
</reference>
<dbReference type="InParanoid" id="A0A6P7GI71"/>
<proteinExistence type="predicted"/>
<sequence>MIDSPCLRLTVICVLDIFDTRENTEVRLHHDLEEVKSSYESLWSTIPEKEQQAILTESIIKPEISIKYIRPPEHTKNSYAVKMIFDENCSYRDEHSGPFSFKTQSQRDLSIFSKEKGSVCTDYKTKLPTKQAKVKTKPIIMYNDLENGLESDDSGNQTSSSLPKTGLDFLDNW</sequence>
<gene>
    <name evidence="3" type="primary">LOC114338461</name>
</gene>
<protein>
    <submittedName>
        <fullName evidence="3">Uncharacterized protein C1orf198 homolog</fullName>
    </submittedName>
</protein>
<evidence type="ECO:0000313" key="3">
    <source>
        <dbReference type="RefSeq" id="XP_028144863.1"/>
    </source>
</evidence>
<feature type="region of interest" description="Disordered" evidence="1">
    <location>
        <begin position="147"/>
        <end position="173"/>
    </location>
</feature>
<evidence type="ECO:0000256" key="1">
    <source>
        <dbReference type="SAM" id="MobiDB-lite"/>
    </source>
</evidence>
<organism evidence="3">
    <name type="scientific">Diabrotica virgifera virgifera</name>
    <name type="common">western corn rootworm</name>
    <dbReference type="NCBI Taxonomy" id="50390"/>
    <lineage>
        <taxon>Eukaryota</taxon>
        <taxon>Metazoa</taxon>
        <taxon>Ecdysozoa</taxon>
        <taxon>Arthropoda</taxon>
        <taxon>Hexapoda</taxon>
        <taxon>Insecta</taxon>
        <taxon>Pterygota</taxon>
        <taxon>Neoptera</taxon>
        <taxon>Endopterygota</taxon>
        <taxon>Coleoptera</taxon>
        <taxon>Polyphaga</taxon>
        <taxon>Cucujiformia</taxon>
        <taxon>Chrysomeloidea</taxon>
        <taxon>Chrysomelidae</taxon>
        <taxon>Galerucinae</taxon>
        <taxon>Diabroticina</taxon>
        <taxon>Diabroticites</taxon>
        <taxon>Diabrotica</taxon>
    </lineage>
</organism>
<evidence type="ECO:0000259" key="2">
    <source>
        <dbReference type="Pfam" id="PF15797"/>
    </source>
</evidence>
<name>A0A6P7GI71_DIAVI</name>